<name>A0A7J9I282_9ROSI</name>
<keyword evidence="2" id="KW-1133">Transmembrane helix</keyword>
<proteinExistence type="predicted"/>
<dbReference type="PANTHER" id="PTHR48200">
    <property type="entry name" value="PROTEIN, PUTATIVE-RELATED"/>
    <property type="match status" value="1"/>
</dbReference>
<evidence type="ECO:0000313" key="5">
    <source>
        <dbReference type="Proteomes" id="UP000593560"/>
    </source>
</evidence>
<feature type="transmembrane region" description="Helical" evidence="2">
    <location>
        <begin position="190"/>
        <end position="208"/>
    </location>
</feature>
<evidence type="ECO:0000256" key="1">
    <source>
        <dbReference type="SAM" id="Coils"/>
    </source>
</evidence>
<dbReference type="EMBL" id="JABFAD010000013">
    <property type="protein sequence ID" value="MBA0815943.1"/>
    <property type="molecule type" value="Genomic_DNA"/>
</dbReference>
<comment type="caution">
    <text evidence="4">The sequence shown here is derived from an EMBL/GenBank/DDBJ whole genome shotgun (WGS) entry which is preliminary data.</text>
</comment>
<organism evidence="4 5">
    <name type="scientific">Gossypium harknessii</name>
    <dbReference type="NCBI Taxonomy" id="34285"/>
    <lineage>
        <taxon>Eukaryota</taxon>
        <taxon>Viridiplantae</taxon>
        <taxon>Streptophyta</taxon>
        <taxon>Embryophyta</taxon>
        <taxon>Tracheophyta</taxon>
        <taxon>Spermatophyta</taxon>
        <taxon>Magnoliopsida</taxon>
        <taxon>eudicotyledons</taxon>
        <taxon>Gunneridae</taxon>
        <taxon>Pentapetalae</taxon>
        <taxon>rosids</taxon>
        <taxon>malvids</taxon>
        <taxon>Malvales</taxon>
        <taxon>Malvaceae</taxon>
        <taxon>Malvoideae</taxon>
        <taxon>Gossypium</taxon>
    </lineage>
</organism>
<reference evidence="4 5" key="1">
    <citation type="journal article" date="2019" name="Genome Biol. Evol.">
        <title>Insights into the evolution of the New World diploid cottons (Gossypium, subgenus Houzingenia) based on genome sequencing.</title>
        <authorList>
            <person name="Grover C.E."/>
            <person name="Arick M.A. 2nd"/>
            <person name="Thrash A."/>
            <person name="Conover J.L."/>
            <person name="Sanders W.S."/>
            <person name="Peterson D.G."/>
            <person name="Frelichowski J.E."/>
            <person name="Scheffler J.A."/>
            <person name="Scheffler B.E."/>
            <person name="Wendel J.F."/>
        </authorList>
    </citation>
    <scope>NUCLEOTIDE SEQUENCE [LARGE SCALE GENOMIC DNA]</scope>
    <source>
        <strain evidence="4">0</strain>
        <tissue evidence="4">Leaf</tissue>
    </source>
</reference>
<protein>
    <recommendedName>
        <fullName evidence="3">DUF7745 domain-containing protein</fullName>
    </recommendedName>
</protein>
<keyword evidence="2" id="KW-0812">Transmembrane</keyword>
<feature type="coiled-coil region" evidence="1">
    <location>
        <begin position="348"/>
        <end position="375"/>
    </location>
</feature>
<accession>A0A7J9I282</accession>
<evidence type="ECO:0000259" key="3">
    <source>
        <dbReference type="Pfam" id="PF24924"/>
    </source>
</evidence>
<dbReference type="Proteomes" id="UP000593560">
    <property type="component" value="Unassembled WGS sequence"/>
</dbReference>
<evidence type="ECO:0000313" key="4">
    <source>
        <dbReference type="EMBL" id="MBA0815943.1"/>
    </source>
</evidence>
<gene>
    <name evidence="4" type="ORF">Gohar_000659</name>
</gene>
<dbReference type="PANTHER" id="PTHR48200:SF1">
    <property type="entry name" value="AMINOTRANSFERASE-LIKE PLANT MOBILE DOMAIN-CONTAINING PROTEIN"/>
    <property type="match status" value="1"/>
</dbReference>
<feature type="transmembrane region" description="Helical" evidence="2">
    <location>
        <begin position="228"/>
        <end position="245"/>
    </location>
</feature>
<dbReference type="InterPro" id="IPR056647">
    <property type="entry name" value="DUF7745"/>
</dbReference>
<dbReference type="AlphaFoldDB" id="A0A7J9I282"/>
<feature type="domain" description="DUF7745" evidence="3">
    <location>
        <begin position="62"/>
        <end position="217"/>
    </location>
</feature>
<dbReference type="OrthoDB" id="1689880at2759"/>
<sequence length="385" mass="45579">MEKRFFDKVEDNVAVRIWFEKMQQEKGDSLTEGYVSELWDFTCISVTQNNLQELKQIWGQWDDDIKQLFYCHYGDLPYLLDIKVDEHLFRALAQYWNPTYNCFTFEKVDLVPTVEEYTTLLRCPKVQADKAYSRAANIPTFLKKLMSITEMSEQWVKARIKQKGDYKCIHWRNLRDLILAHLDMKKRVDIFTLSIYGLVAFPKALGYIDEAVFDLFNWLDRGVAPVPVPLLGIWGVVGYATLLVLRQYRSRQFIPATQGLAQCEFSYKGDNYKKKVREISNTWNKTRKMKIFVVNPMMTPEYSWWWGKRIYDNIPVSSQANIRLIEEHLQVIPSELDIIKTAGLGKTSEQWQQEIKEEKIRADQWEKKFQDTRAREFALERSLLE</sequence>
<evidence type="ECO:0000256" key="2">
    <source>
        <dbReference type="SAM" id="Phobius"/>
    </source>
</evidence>
<keyword evidence="5" id="KW-1185">Reference proteome</keyword>
<keyword evidence="1" id="KW-0175">Coiled coil</keyword>
<dbReference type="Pfam" id="PF24924">
    <property type="entry name" value="DUF7745"/>
    <property type="match status" value="1"/>
</dbReference>
<keyword evidence="2" id="KW-0472">Membrane</keyword>